<comment type="caution">
    <text evidence="1">The sequence shown here is derived from an EMBL/GenBank/DDBJ whole genome shotgun (WGS) entry which is preliminary data.</text>
</comment>
<keyword evidence="2" id="KW-1185">Reference proteome</keyword>
<dbReference type="AlphaFoldDB" id="U5BXG1"/>
<accession>U5BXG1</accession>
<gene>
    <name evidence="1" type="ORF">P872_05905</name>
</gene>
<dbReference type="Proteomes" id="UP000016843">
    <property type="component" value="Unassembled WGS sequence"/>
</dbReference>
<evidence type="ECO:0000313" key="2">
    <source>
        <dbReference type="Proteomes" id="UP000016843"/>
    </source>
</evidence>
<protein>
    <submittedName>
        <fullName evidence="1">Uncharacterized protein</fullName>
    </submittedName>
</protein>
<dbReference type="EMBL" id="AWXR01000025">
    <property type="protein sequence ID" value="ERM82558.1"/>
    <property type="molecule type" value="Genomic_DNA"/>
</dbReference>
<name>U5BXG1_9BACT</name>
<organism evidence="1 2">
    <name type="scientific">Rhodonellum psychrophilum GCM71 = DSM 17998</name>
    <dbReference type="NCBI Taxonomy" id="1123057"/>
    <lineage>
        <taxon>Bacteria</taxon>
        <taxon>Pseudomonadati</taxon>
        <taxon>Bacteroidota</taxon>
        <taxon>Cytophagia</taxon>
        <taxon>Cytophagales</taxon>
        <taxon>Cytophagaceae</taxon>
        <taxon>Rhodonellum</taxon>
    </lineage>
</organism>
<sequence>MARIPQCDKLISMIRKQIPIAHAPKLLIRMVLVQIRYPISNFFLFTERHSLFSFEEKLFLAPFGA</sequence>
<evidence type="ECO:0000313" key="1">
    <source>
        <dbReference type="EMBL" id="ERM82558.1"/>
    </source>
</evidence>
<proteinExistence type="predicted"/>
<reference evidence="1 2" key="1">
    <citation type="journal article" date="2013" name="Genome Announc.">
        <title>Draft Genome Sequence of the Psychrophilic and Alkaliphilic Rhodonellum psychrophilum Strain GCM71T.</title>
        <authorList>
            <person name="Hauptmann A.L."/>
            <person name="Glaring M.A."/>
            <person name="Hallin P.F."/>
            <person name="Prieme A."/>
            <person name="Stougaard P."/>
        </authorList>
    </citation>
    <scope>NUCLEOTIDE SEQUENCE [LARGE SCALE GENOMIC DNA]</scope>
    <source>
        <strain evidence="1 2">GCM71</strain>
    </source>
</reference>